<protein>
    <submittedName>
        <fullName evidence="1">Uncharacterized protein</fullName>
    </submittedName>
</protein>
<keyword evidence="2" id="KW-1185">Reference proteome</keyword>
<accession>A0A8X6Q8Z9</accession>
<evidence type="ECO:0000313" key="1">
    <source>
        <dbReference type="EMBL" id="GFU06370.1"/>
    </source>
</evidence>
<dbReference type="EMBL" id="BMAW01077430">
    <property type="protein sequence ID" value="GFU06370.1"/>
    <property type="molecule type" value="Genomic_DNA"/>
</dbReference>
<gene>
    <name evidence="1" type="ORF">NPIL_41371</name>
</gene>
<dbReference type="AlphaFoldDB" id="A0A8X6Q8Z9"/>
<proteinExistence type="predicted"/>
<sequence>MFFFSFLTGYGSPTPSGSTEARSVRNRIHFRYQSRCDNNLPTSLSRTNPFSYKSDDFRTRKRSNYPACTTPPVASAMALDRKDGDAFHTGKSLPRAYSRCHGDRRPRHRL</sequence>
<comment type="caution">
    <text evidence="1">The sequence shown here is derived from an EMBL/GenBank/DDBJ whole genome shotgun (WGS) entry which is preliminary data.</text>
</comment>
<name>A0A8X6Q8Z9_NEPPI</name>
<reference evidence="1" key="1">
    <citation type="submission" date="2020-08" db="EMBL/GenBank/DDBJ databases">
        <title>Multicomponent nature underlies the extraordinary mechanical properties of spider dragline silk.</title>
        <authorList>
            <person name="Kono N."/>
            <person name="Nakamura H."/>
            <person name="Mori M."/>
            <person name="Yoshida Y."/>
            <person name="Ohtoshi R."/>
            <person name="Malay A.D."/>
            <person name="Moran D.A.P."/>
            <person name="Tomita M."/>
            <person name="Numata K."/>
            <person name="Arakawa K."/>
        </authorList>
    </citation>
    <scope>NUCLEOTIDE SEQUENCE</scope>
</reference>
<dbReference type="Proteomes" id="UP000887013">
    <property type="component" value="Unassembled WGS sequence"/>
</dbReference>
<organism evidence="1 2">
    <name type="scientific">Nephila pilipes</name>
    <name type="common">Giant wood spider</name>
    <name type="synonym">Nephila maculata</name>
    <dbReference type="NCBI Taxonomy" id="299642"/>
    <lineage>
        <taxon>Eukaryota</taxon>
        <taxon>Metazoa</taxon>
        <taxon>Ecdysozoa</taxon>
        <taxon>Arthropoda</taxon>
        <taxon>Chelicerata</taxon>
        <taxon>Arachnida</taxon>
        <taxon>Araneae</taxon>
        <taxon>Araneomorphae</taxon>
        <taxon>Entelegynae</taxon>
        <taxon>Araneoidea</taxon>
        <taxon>Nephilidae</taxon>
        <taxon>Nephila</taxon>
    </lineage>
</organism>
<evidence type="ECO:0000313" key="2">
    <source>
        <dbReference type="Proteomes" id="UP000887013"/>
    </source>
</evidence>